<feature type="domain" description="HTH marR-type" evidence="4">
    <location>
        <begin position="1"/>
        <end position="147"/>
    </location>
</feature>
<dbReference type="EMBL" id="JAEQNC010000029">
    <property type="protein sequence ID" value="MBL0375531.1"/>
    <property type="molecule type" value="Genomic_DNA"/>
</dbReference>
<proteinExistence type="predicted"/>
<protein>
    <submittedName>
        <fullName evidence="5">Winged helix-turn-helix transcriptional regulator</fullName>
    </submittedName>
</protein>
<evidence type="ECO:0000313" key="6">
    <source>
        <dbReference type="Proteomes" id="UP000633219"/>
    </source>
</evidence>
<dbReference type="Gene3D" id="1.10.10.10">
    <property type="entry name" value="Winged helix-like DNA-binding domain superfamily/Winged helix DNA-binding domain"/>
    <property type="match status" value="1"/>
</dbReference>
<dbReference type="GO" id="GO:0003700">
    <property type="term" value="F:DNA-binding transcription factor activity"/>
    <property type="evidence" value="ECO:0007669"/>
    <property type="project" value="InterPro"/>
</dbReference>
<keyword evidence="2" id="KW-0238">DNA-binding</keyword>
<evidence type="ECO:0000256" key="3">
    <source>
        <dbReference type="ARBA" id="ARBA00023163"/>
    </source>
</evidence>
<keyword evidence="3" id="KW-0804">Transcription</keyword>
<dbReference type="PRINTS" id="PR00598">
    <property type="entry name" value="HTHMARR"/>
</dbReference>
<dbReference type="SUPFAM" id="SSF46785">
    <property type="entry name" value="Winged helix' DNA-binding domain"/>
    <property type="match status" value="1"/>
</dbReference>
<keyword evidence="6" id="KW-1185">Reference proteome</keyword>
<evidence type="ECO:0000313" key="5">
    <source>
        <dbReference type="EMBL" id="MBL0375531.1"/>
    </source>
</evidence>
<gene>
    <name evidence="5" type="ORF">JJB09_26345</name>
</gene>
<dbReference type="PROSITE" id="PS50995">
    <property type="entry name" value="HTH_MARR_2"/>
    <property type="match status" value="1"/>
</dbReference>
<keyword evidence="1" id="KW-0805">Transcription regulation</keyword>
<dbReference type="Pfam" id="PF01047">
    <property type="entry name" value="MarR"/>
    <property type="match status" value="1"/>
</dbReference>
<name>A0A937CQ04_9HYPH</name>
<dbReference type="PANTHER" id="PTHR42756:SF1">
    <property type="entry name" value="TRANSCRIPTIONAL REPRESSOR OF EMRAB OPERON"/>
    <property type="match status" value="1"/>
</dbReference>
<dbReference type="RefSeq" id="WP_201664075.1">
    <property type="nucleotide sequence ID" value="NZ_JAEQNC010000029.1"/>
</dbReference>
<sequence length="150" mass="17011">MLEDQGTVGPFSNKSDWPYYWLTRVSARYVGEMEKLLKPAGLDVSRWRVLSSLREHGTLGVKEISEFCILKLTTTTKIVQRMTADGLVTTRSSPQDGRVTEVQLTKKGEDAAIRAAHFAKTVFDRTFEGFQPDEIAQMNQLLRRVFDKLG</sequence>
<dbReference type="InterPro" id="IPR036390">
    <property type="entry name" value="WH_DNA-bd_sf"/>
</dbReference>
<evidence type="ECO:0000256" key="1">
    <source>
        <dbReference type="ARBA" id="ARBA00023015"/>
    </source>
</evidence>
<dbReference type="InterPro" id="IPR036388">
    <property type="entry name" value="WH-like_DNA-bd_sf"/>
</dbReference>
<dbReference type="AlphaFoldDB" id="A0A937CQ04"/>
<evidence type="ECO:0000256" key="2">
    <source>
        <dbReference type="ARBA" id="ARBA00023125"/>
    </source>
</evidence>
<organism evidence="5 6">
    <name type="scientific">Rhizobium setariae</name>
    <dbReference type="NCBI Taxonomy" id="2801340"/>
    <lineage>
        <taxon>Bacteria</taxon>
        <taxon>Pseudomonadati</taxon>
        <taxon>Pseudomonadota</taxon>
        <taxon>Alphaproteobacteria</taxon>
        <taxon>Hyphomicrobiales</taxon>
        <taxon>Rhizobiaceae</taxon>
        <taxon>Rhizobium/Agrobacterium group</taxon>
        <taxon>Rhizobium</taxon>
    </lineage>
</organism>
<dbReference type="InterPro" id="IPR000835">
    <property type="entry name" value="HTH_MarR-typ"/>
</dbReference>
<dbReference type="Proteomes" id="UP000633219">
    <property type="component" value="Unassembled WGS sequence"/>
</dbReference>
<evidence type="ECO:0000259" key="4">
    <source>
        <dbReference type="PROSITE" id="PS50995"/>
    </source>
</evidence>
<dbReference type="SMART" id="SM00347">
    <property type="entry name" value="HTH_MARR"/>
    <property type="match status" value="1"/>
</dbReference>
<comment type="caution">
    <text evidence="5">The sequence shown here is derived from an EMBL/GenBank/DDBJ whole genome shotgun (WGS) entry which is preliminary data.</text>
</comment>
<dbReference type="PANTHER" id="PTHR42756">
    <property type="entry name" value="TRANSCRIPTIONAL REGULATOR, MARR"/>
    <property type="match status" value="1"/>
</dbReference>
<dbReference type="GO" id="GO:0003677">
    <property type="term" value="F:DNA binding"/>
    <property type="evidence" value="ECO:0007669"/>
    <property type="project" value="UniProtKB-KW"/>
</dbReference>
<accession>A0A937CQ04</accession>
<reference evidence="5" key="1">
    <citation type="submission" date="2021-01" db="EMBL/GenBank/DDBJ databases">
        <title>Rhizobium sp. strain KVB221 16S ribosomal RNA gene Genome sequencing and assembly.</title>
        <authorList>
            <person name="Kang M."/>
        </authorList>
    </citation>
    <scope>NUCLEOTIDE SEQUENCE</scope>
    <source>
        <strain evidence="5">KVB221</strain>
    </source>
</reference>